<evidence type="ECO:0000256" key="7">
    <source>
        <dbReference type="SAM" id="Phobius"/>
    </source>
</evidence>
<feature type="transmembrane region" description="Helical" evidence="7">
    <location>
        <begin position="247"/>
        <end position="270"/>
    </location>
</feature>
<dbReference type="Proteomes" id="UP001203297">
    <property type="component" value="Unassembled WGS sequence"/>
</dbReference>
<feature type="transmembrane region" description="Helical" evidence="7">
    <location>
        <begin position="77"/>
        <end position="102"/>
    </location>
</feature>
<feature type="region of interest" description="Disordered" evidence="6">
    <location>
        <begin position="446"/>
        <end position="531"/>
    </location>
</feature>
<feature type="transmembrane region" description="Helical" evidence="7">
    <location>
        <begin position="635"/>
        <end position="655"/>
    </location>
</feature>
<evidence type="ECO:0000256" key="1">
    <source>
        <dbReference type="ARBA" id="ARBA00004141"/>
    </source>
</evidence>
<evidence type="ECO:0000256" key="4">
    <source>
        <dbReference type="ARBA" id="ARBA00022989"/>
    </source>
</evidence>
<evidence type="ECO:0008006" key="10">
    <source>
        <dbReference type="Google" id="ProtNLM"/>
    </source>
</evidence>
<keyword evidence="9" id="KW-1185">Reference proteome</keyword>
<evidence type="ECO:0000313" key="8">
    <source>
        <dbReference type="EMBL" id="KAI0302423.1"/>
    </source>
</evidence>
<name>A0AAD4M560_9AGAM</name>
<feature type="transmembrane region" description="Helical" evidence="7">
    <location>
        <begin position="114"/>
        <end position="135"/>
    </location>
</feature>
<dbReference type="GO" id="GO:0022857">
    <property type="term" value="F:transmembrane transporter activity"/>
    <property type="evidence" value="ECO:0007669"/>
    <property type="project" value="InterPro"/>
</dbReference>
<dbReference type="PRINTS" id="PR01035">
    <property type="entry name" value="TCRTETA"/>
</dbReference>
<evidence type="ECO:0000256" key="6">
    <source>
        <dbReference type="SAM" id="MobiDB-lite"/>
    </source>
</evidence>
<evidence type="ECO:0000313" key="9">
    <source>
        <dbReference type="Proteomes" id="UP001203297"/>
    </source>
</evidence>
<keyword evidence="5 7" id="KW-0472">Membrane</keyword>
<dbReference type="InterPro" id="IPR036259">
    <property type="entry name" value="MFS_trans_sf"/>
</dbReference>
<keyword evidence="3 7" id="KW-0812">Transmembrane</keyword>
<feature type="transmembrane region" description="Helical" evidence="7">
    <location>
        <begin position="667"/>
        <end position="687"/>
    </location>
</feature>
<dbReference type="EMBL" id="WTXG01000011">
    <property type="protein sequence ID" value="KAI0302423.1"/>
    <property type="molecule type" value="Genomic_DNA"/>
</dbReference>
<feature type="compositionally biased region" description="Low complexity" evidence="6">
    <location>
        <begin position="325"/>
        <end position="344"/>
    </location>
</feature>
<dbReference type="PANTHER" id="PTHR23504:SF17">
    <property type="entry name" value="MAJOR FACILITATOR SUPERFAMILY (MFS) PROFILE DOMAIN-CONTAINING PROTEIN"/>
    <property type="match status" value="1"/>
</dbReference>
<dbReference type="AlphaFoldDB" id="A0AAD4M560"/>
<accession>A0AAD4M560</accession>
<organism evidence="8 9">
    <name type="scientific">Multifurca ochricompacta</name>
    <dbReference type="NCBI Taxonomy" id="376703"/>
    <lineage>
        <taxon>Eukaryota</taxon>
        <taxon>Fungi</taxon>
        <taxon>Dikarya</taxon>
        <taxon>Basidiomycota</taxon>
        <taxon>Agaricomycotina</taxon>
        <taxon>Agaricomycetes</taxon>
        <taxon>Russulales</taxon>
        <taxon>Russulaceae</taxon>
        <taxon>Multifurca</taxon>
    </lineage>
</organism>
<gene>
    <name evidence="8" type="ORF">B0F90DRAFT_1837230</name>
</gene>
<keyword evidence="4 7" id="KW-1133">Transmembrane helix</keyword>
<comment type="subcellular location">
    <subcellularLocation>
        <location evidence="1">Membrane</location>
        <topology evidence="1">Multi-pass membrane protein</topology>
    </subcellularLocation>
</comment>
<dbReference type="InterPro" id="IPR001958">
    <property type="entry name" value="Tet-R_TetA/multi-R_MdtG-like"/>
</dbReference>
<feature type="region of interest" description="Disordered" evidence="6">
    <location>
        <begin position="325"/>
        <end position="351"/>
    </location>
</feature>
<evidence type="ECO:0000256" key="2">
    <source>
        <dbReference type="ARBA" id="ARBA00022448"/>
    </source>
</evidence>
<evidence type="ECO:0000256" key="3">
    <source>
        <dbReference type="ARBA" id="ARBA00022692"/>
    </source>
</evidence>
<feature type="transmembrane region" description="Helical" evidence="7">
    <location>
        <begin position="173"/>
        <end position="193"/>
    </location>
</feature>
<dbReference type="Pfam" id="PF07690">
    <property type="entry name" value="MFS_1"/>
    <property type="match status" value="1"/>
</dbReference>
<sequence>MSRSVPQSEHRQTTPRYFPIATHTHSPPSILSRHRPLADEDASPLRTALPQEERPLIPSALQQPGDSYATPLPKLSMIVLSITLLGEFLTANVSMPFLLFMVESFDEFPEGSDVGFYTGLLVATFFFTQFLTSLLWATVAEKHGQRLVLFVSLLGGSITCALFGTSTTLKQAIAIRLMQGVFAGAIGVARGCVTVITDSSNEGRAYAILGFCWGLGGVSGAIVGGAFESPAQKWPTVFGKLPLFVKYPYLLPTSIAASVTLTGSLLTLFLGPDGGPREGAIRLPPEKITDQLTKPFQKRNRSRPASIYDGLRKASRTFSDVFASRVPESTSSPSVPLSQSPSASRPIPRTSRVDGYAYGYGGGARALSFRSRLGSNMSGASYRRAAKATFAVERVPSPGTACQEALQQTRLVLANENAVTSIADLWVAAAINVDNEEVFENDDADLEGPYESVFDPDGDDPNDNLASGADDTATERGKRIAGFAPSVPATRRSSHVSPFRRPSTPRHQASQSPQRRRPSLQYGPSGQPFEVASPLRRFSNTTPGIFAHPGVKIPPAVAEAQRLLSAPDLPQVQEVVDVAPSGEGTQPSLMSQLPLAIIFQYGWLALHTTTHDMIFLTYVVSKYESGGLNLTAGDFSQLIALMCLAQIAFQFYLYPNIGPPRGRFSHLAMFRLGTFLFIPGYLTVILYRVLASPQAGGGVILMILLTISTAVRYCGATFTFTSVSILLNYMSPPQVVGISNGVAQSIVSLARGFGPLLGGYVWSATVQGNPSGYYIGFLIAGMACALAVVHTMFIH</sequence>
<reference evidence="8" key="1">
    <citation type="journal article" date="2022" name="New Phytol.">
        <title>Evolutionary transition to the ectomycorrhizal habit in the genomes of a hyperdiverse lineage of mushroom-forming fungi.</title>
        <authorList>
            <person name="Looney B."/>
            <person name="Miyauchi S."/>
            <person name="Morin E."/>
            <person name="Drula E."/>
            <person name="Courty P.E."/>
            <person name="Kohler A."/>
            <person name="Kuo A."/>
            <person name="LaButti K."/>
            <person name="Pangilinan J."/>
            <person name="Lipzen A."/>
            <person name="Riley R."/>
            <person name="Andreopoulos W."/>
            <person name="He G."/>
            <person name="Johnson J."/>
            <person name="Nolan M."/>
            <person name="Tritt A."/>
            <person name="Barry K.W."/>
            <person name="Grigoriev I.V."/>
            <person name="Nagy L.G."/>
            <person name="Hibbett D."/>
            <person name="Henrissat B."/>
            <person name="Matheny P.B."/>
            <person name="Labbe J."/>
            <person name="Martin F.M."/>
        </authorList>
    </citation>
    <scope>NUCLEOTIDE SEQUENCE</scope>
    <source>
        <strain evidence="8">BPL690</strain>
    </source>
</reference>
<dbReference type="GO" id="GO:0016020">
    <property type="term" value="C:membrane"/>
    <property type="evidence" value="ECO:0007669"/>
    <property type="project" value="UniProtKB-SubCell"/>
</dbReference>
<proteinExistence type="predicted"/>
<feature type="transmembrane region" description="Helical" evidence="7">
    <location>
        <begin position="147"/>
        <end position="167"/>
    </location>
</feature>
<feature type="transmembrane region" description="Helical" evidence="7">
    <location>
        <begin position="205"/>
        <end position="227"/>
    </location>
</feature>
<protein>
    <recommendedName>
        <fullName evidence="10">Major facilitator superfamily MFS-1</fullName>
    </recommendedName>
</protein>
<feature type="region of interest" description="Disordered" evidence="6">
    <location>
        <begin position="1"/>
        <end position="43"/>
    </location>
</feature>
<dbReference type="InterPro" id="IPR011701">
    <property type="entry name" value="MFS"/>
</dbReference>
<comment type="caution">
    <text evidence="8">The sequence shown here is derived from an EMBL/GenBank/DDBJ whole genome shotgun (WGS) entry which is preliminary data.</text>
</comment>
<dbReference type="SUPFAM" id="SSF103473">
    <property type="entry name" value="MFS general substrate transporter"/>
    <property type="match status" value="2"/>
</dbReference>
<dbReference type="PANTHER" id="PTHR23504">
    <property type="entry name" value="MAJOR FACILITATOR SUPERFAMILY DOMAIN-CONTAINING PROTEIN 10"/>
    <property type="match status" value="1"/>
</dbReference>
<evidence type="ECO:0000256" key="5">
    <source>
        <dbReference type="ARBA" id="ARBA00023136"/>
    </source>
</evidence>
<feature type="transmembrane region" description="Helical" evidence="7">
    <location>
        <begin position="699"/>
        <end position="729"/>
    </location>
</feature>
<keyword evidence="2" id="KW-0813">Transport</keyword>
<feature type="transmembrane region" description="Helical" evidence="7">
    <location>
        <begin position="774"/>
        <end position="794"/>
    </location>
</feature>
<dbReference type="Gene3D" id="1.20.1250.20">
    <property type="entry name" value="MFS general substrate transporter like domains"/>
    <property type="match status" value="2"/>
</dbReference>
<feature type="compositionally biased region" description="Acidic residues" evidence="6">
    <location>
        <begin position="446"/>
        <end position="462"/>
    </location>
</feature>